<comment type="subcellular location">
    <subcellularLocation>
        <location evidence="7">Cell inner membrane</location>
        <topology evidence="7">Multi-pass membrane protein</topology>
    </subcellularLocation>
    <subcellularLocation>
        <location evidence="1">Cell membrane</location>
        <topology evidence="1">Multi-pass membrane protein</topology>
    </subcellularLocation>
</comment>
<dbReference type="PANTHER" id="PTHR30221:SF18">
    <property type="entry name" value="SLL0590 PROTEIN"/>
    <property type="match status" value="1"/>
</dbReference>
<keyword evidence="4 7" id="KW-0812">Transmembrane</keyword>
<comment type="caution">
    <text evidence="11">The sequence shown here is derived from an EMBL/GenBank/DDBJ whole genome shotgun (WGS) entry which is preliminary data.</text>
</comment>
<gene>
    <name evidence="11" type="ORF">WKW82_01905</name>
</gene>
<dbReference type="PANTHER" id="PTHR30221">
    <property type="entry name" value="SMALL-CONDUCTANCE MECHANOSENSITIVE CHANNEL"/>
    <property type="match status" value="1"/>
</dbReference>
<evidence type="ECO:0000313" key="11">
    <source>
        <dbReference type="EMBL" id="MEJ8845381.1"/>
    </source>
</evidence>
<dbReference type="Pfam" id="PF21082">
    <property type="entry name" value="MS_channel_3rd"/>
    <property type="match status" value="1"/>
</dbReference>
<evidence type="ECO:0000313" key="12">
    <source>
        <dbReference type="Proteomes" id="UP001385892"/>
    </source>
</evidence>
<feature type="domain" description="Mechanosensitive ion channel MscS C-terminal" evidence="10">
    <location>
        <begin position="422"/>
        <end position="504"/>
    </location>
</feature>
<name>A0ABU8WD08_9BURK</name>
<sequence>MKSLASRFAALLALFLVFAAFGAGAQTHPQNPAVEAPLNVANRQVFVFRAPMFGLTATQRAARAAERIAAVPTARLREPVKVAEIKQDGMDGYVITQEGATMFAVFASDLEPGDPPLRQVATEAGNRLQAALQVRWEQGGARRIALAVAWTVLASVILVAVFIALRRGAREVEAWTEGMRARAASRSMFDWRRMVFQVLMHIVQWVRYGLVLVALYLWLAFVLTRFPYTQPWGATLGDSLAALVERVMLAVLYALPDVAMIGVIFLLARILVKVLHALFEGARASGASLGALQPDTIGATKRLSSAMVWLFALVVAYPFIPGSDSDAFKGLSVLFGVLITLGSSGVVSQVMAGFVLVYSRALRPGDQVQIGDSEGQVLSLGVFSTKLRNRLEQEITLPNAVVVAARVVNYNHTGKPAEMSISTTVTIGYDTPWRQVHAMLAMACARTSNLLHQPAPVVRQLRLQDWYIEFELNVFMRPDALKYDVLHELHSHIVDVFNEYGVQIMSPNYVLQPAEPVLVPKEKWRQPPAD</sequence>
<reference evidence="11 12" key="1">
    <citation type="submission" date="2024-03" db="EMBL/GenBank/DDBJ databases">
        <title>Novel species of the genus Variovorax.</title>
        <authorList>
            <person name="Liu Q."/>
            <person name="Xin Y.-H."/>
        </authorList>
    </citation>
    <scope>NUCLEOTIDE SEQUENCE [LARGE SCALE GENOMIC DNA]</scope>
    <source>
        <strain evidence="11 12">KACC 18900</strain>
    </source>
</reference>
<keyword evidence="8" id="KW-0732">Signal</keyword>
<feature type="signal peptide" evidence="8">
    <location>
        <begin position="1"/>
        <end position="25"/>
    </location>
</feature>
<evidence type="ECO:0000256" key="5">
    <source>
        <dbReference type="ARBA" id="ARBA00022989"/>
    </source>
</evidence>
<evidence type="ECO:0000259" key="9">
    <source>
        <dbReference type="Pfam" id="PF00924"/>
    </source>
</evidence>
<keyword evidence="7" id="KW-0813">Transport</keyword>
<keyword evidence="7" id="KW-0997">Cell inner membrane</keyword>
<dbReference type="InterPro" id="IPR006685">
    <property type="entry name" value="MscS_channel_2nd"/>
</dbReference>
<evidence type="ECO:0000256" key="3">
    <source>
        <dbReference type="ARBA" id="ARBA00022475"/>
    </source>
</evidence>
<evidence type="ECO:0000256" key="7">
    <source>
        <dbReference type="RuleBase" id="RU369025"/>
    </source>
</evidence>
<comment type="subunit">
    <text evidence="7">Homoheptamer.</text>
</comment>
<protein>
    <recommendedName>
        <fullName evidence="7">Small-conductance mechanosensitive channel</fullName>
    </recommendedName>
</protein>
<keyword evidence="7" id="KW-0407">Ion channel</keyword>
<dbReference type="InterPro" id="IPR010920">
    <property type="entry name" value="LSM_dom_sf"/>
</dbReference>
<organism evidence="11 12">
    <name type="scientific">Variovorax rhizosphaerae</name>
    <dbReference type="NCBI Taxonomy" id="1836200"/>
    <lineage>
        <taxon>Bacteria</taxon>
        <taxon>Pseudomonadati</taxon>
        <taxon>Pseudomonadota</taxon>
        <taxon>Betaproteobacteria</taxon>
        <taxon>Burkholderiales</taxon>
        <taxon>Comamonadaceae</taxon>
        <taxon>Variovorax</taxon>
    </lineage>
</organism>
<dbReference type="RefSeq" id="WP_340340548.1">
    <property type="nucleotide sequence ID" value="NZ_JBBKZT010000001.1"/>
</dbReference>
<evidence type="ECO:0000256" key="4">
    <source>
        <dbReference type="ARBA" id="ARBA00022692"/>
    </source>
</evidence>
<feature type="transmembrane region" description="Helical" evidence="7">
    <location>
        <begin position="248"/>
        <end position="268"/>
    </location>
</feature>
<evidence type="ECO:0000256" key="1">
    <source>
        <dbReference type="ARBA" id="ARBA00004651"/>
    </source>
</evidence>
<evidence type="ECO:0000256" key="6">
    <source>
        <dbReference type="ARBA" id="ARBA00023136"/>
    </source>
</evidence>
<dbReference type="Gene3D" id="2.30.30.60">
    <property type="match status" value="1"/>
</dbReference>
<comment type="similarity">
    <text evidence="2 7">Belongs to the MscS (TC 1.A.23) family.</text>
</comment>
<dbReference type="InterPro" id="IPR023408">
    <property type="entry name" value="MscS_beta-dom_sf"/>
</dbReference>
<feature type="transmembrane region" description="Helical" evidence="7">
    <location>
        <begin position="208"/>
        <end position="228"/>
    </location>
</feature>
<keyword evidence="7" id="KW-0406">Ion transport</keyword>
<dbReference type="SUPFAM" id="SSF82689">
    <property type="entry name" value="Mechanosensitive channel protein MscS (YggB), C-terminal domain"/>
    <property type="match status" value="1"/>
</dbReference>
<dbReference type="Gene3D" id="3.30.70.100">
    <property type="match status" value="1"/>
</dbReference>
<dbReference type="EMBL" id="JBBKZT010000001">
    <property type="protein sequence ID" value="MEJ8845381.1"/>
    <property type="molecule type" value="Genomic_DNA"/>
</dbReference>
<dbReference type="SUPFAM" id="SSF50182">
    <property type="entry name" value="Sm-like ribonucleoproteins"/>
    <property type="match status" value="1"/>
</dbReference>
<feature type="domain" description="Mechanosensitive ion channel MscS" evidence="9">
    <location>
        <begin position="346"/>
        <end position="412"/>
    </location>
</feature>
<dbReference type="Proteomes" id="UP001385892">
    <property type="component" value="Unassembled WGS sequence"/>
</dbReference>
<dbReference type="InterPro" id="IPR045275">
    <property type="entry name" value="MscS_archaea/bacteria_type"/>
</dbReference>
<proteinExistence type="inferred from homology"/>
<feature type="transmembrane region" description="Helical" evidence="7">
    <location>
        <begin position="332"/>
        <end position="358"/>
    </location>
</feature>
<evidence type="ECO:0000256" key="8">
    <source>
        <dbReference type="SAM" id="SignalP"/>
    </source>
</evidence>
<accession>A0ABU8WD08</accession>
<keyword evidence="5 7" id="KW-1133">Transmembrane helix</keyword>
<keyword evidence="6 7" id="KW-0472">Membrane</keyword>
<comment type="function">
    <text evidence="7">Mechanosensitive channel that participates in the regulation of osmotic pressure changes within the cell, opening in response to stretch forces in the membrane lipid bilayer, without the need for other proteins. Contributes to normal resistance to hypoosmotic shock. Forms an ion channel of 1.0 nanosiemens conductance with a slight preference for anions.</text>
</comment>
<dbReference type="InterPro" id="IPR011066">
    <property type="entry name" value="MscS_channel_C_sf"/>
</dbReference>
<keyword evidence="3" id="KW-1003">Cell membrane</keyword>
<evidence type="ECO:0000256" key="2">
    <source>
        <dbReference type="ARBA" id="ARBA00008017"/>
    </source>
</evidence>
<dbReference type="Pfam" id="PF00924">
    <property type="entry name" value="MS_channel_2nd"/>
    <property type="match status" value="1"/>
</dbReference>
<evidence type="ECO:0000259" key="10">
    <source>
        <dbReference type="Pfam" id="PF21082"/>
    </source>
</evidence>
<dbReference type="InterPro" id="IPR049278">
    <property type="entry name" value="MS_channel_C"/>
</dbReference>
<feature type="chain" id="PRO_5046316957" description="Small-conductance mechanosensitive channel" evidence="8">
    <location>
        <begin position="26"/>
        <end position="530"/>
    </location>
</feature>
<feature type="transmembrane region" description="Helical" evidence="7">
    <location>
        <begin position="144"/>
        <end position="165"/>
    </location>
</feature>
<comment type="caution">
    <text evidence="7">Lacks conserved residue(s) required for the propagation of feature annotation.</text>
</comment>
<feature type="transmembrane region" description="Helical" evidence="7">
    <location>
        <begin position="303"/>
        <end position="320"/>
    </location>
</feature>
<keyword evidence="12" id="KW-1185">Reference proteome</keyword>